<comment type="similarity">
    <text evidence="1 5">Belongs to the pseudouridine synthase RluA family.</text>
</comment>
<evidence type="ECO:0000256" key="3">
    <source>
        <dbReference type="ARBA" id="ARBA00036882"/>
    </source>
</evidence>
<evidence type="ECO:0000256" key="2">
    <source>
        <dbReference type="ARBA" id="ARBA00023235"/>
    </source>
</evidence>
<dbReference type="InterPro" id="IPR006225">
    <property type="entry name" value="PsdUridine_synth_RluC/D"/>
</dbReference>
<evidence type="ECO:0000256" key="4">
    <source>
        <dbReference type="PROSITE-ProRule" id="PRU00182"/>
    </source>
</evidence>
<dbReference type="SUPFAM" id="SSF55120">
    <property type="entry name" value="Pseudouridine synthase"/>
    <property type="match status" value="1"/>
</dbReference>
<dbReference type="Pfam" id="PF01479">
    <property type="entry name" value="S4"/>
    <property type="match status" value="1"/>
</dbReference>
<dbReference type="Gene3D" id="3.30.2350.10">
    <property type="entry name" value="Pseudouridine synthase"/>
    <property type="match status" value="1"/>
</dbReference>
<keyword evidence="8" id="KW-1185">Reference proteome</keyword>
<feature type="domain" description="RNA-binding S4" evidence="6">
    <location>
        <begin position="21"/>
        <end position="80"/>
    </location>
</feature>
<comment type="catalytic activity">
    <reaction evidence="3">
        <text>uridine(1911/1915/1917) in 23S rRNA = pseudouridine(1911/1915/1917) in 23S rRNA</text>
        <dbReference type="Rhea" id="RHEA:42524"/>
        <dbReference type="Rhea" id="RHEA-COMP:10097"/>
        <dbReference type="Rhea" id="RHEA-COMP:10098"/>
        <dbReference type="ChEBI" id="CHEBI:65314"/>
        <dbReference type="ChEBI" id="CHEBI:65315"/>
        <dbReference type="EC" id="5.4.99.23"/>
    </reaction>
</comment>
<gene>
    <name evidence="7" type="ORF">Q8A70_02675</name>
</gene>
<keyword evidence="4" id="KW-0694">RNA-binding</keyword>
<dbReference type="EMBL" id="JAUYVI010000001">
    <property type="protein sequence ID" value="MDQ7246548.1"/>
    <property type="molecule type" value="Genomic_DNA"/>
</dbReference>
<dbReference type="CDD" id="cd00165">
    <property type="entry name" value="S4"/>
    <property type="match status" value="1"/>
</dbReference>
<dbReference type="InterPro" id="IPR050188">
    <property type="entry name" value="RluA_PseudoU_synthase"/>
</dbReference>
<dbReference type="InterPro" id="IPR020103">
    <property type="entry name" value="PsdUridine_synth_cat_dom_sf"/>
</dbReference>
<organism evidence="7 8">
    <name type="scientific">Dongia sedimenti</name>
    <dbReference type="NCBI Taxonomy" id="3064282"/>
    <lineage>
        <taxon>Bacteria</taxon>
        <taxon>Pseudomonadati</taxon>
        <taxon>Pseudomonadota</taxon>
        <taxon>Alphaproteobacteria</taxon>
        <taxon>Rhodospirillales</taxon>
        <taxon>Dongiaceae</taxon>
        <taxon>Dongia</taxon>
    </lineage>
</organism>
<accession>A0ABU0YIJ6</accession>
<proteinExistence type="inferred from homology"/>
<dbReference type="PANTHER" id="PTHR21600">
    <property type="entry name" value="MITOCHONDRIAL RNA PSEUDOURIDINE SYNTHASE"/>
    <property type="match status" value="1"/>
</dbReference>
<dbReference type="SUPFAM" id="SSF55174">
    <property type="entry name" value="Alpha-L RNA-binding motif"/>
    <property type="match status" value="1"/>
</dbReference>
<protein>
    <recommendedName>
        <fullName evidence="5">Pseudouridine synthase</fullName>
        <ecNumber evidence="5">5.4.99.-</ecNumber>
    </recommendedName>
</protein>
<reference evidence="8" key="1">
    <citation type="submission" date="2023-08" db="EMBL/GenBank/DDBJ databases">
        <title>Rhodospirillaceae gen. nov., a novel taxon isolated from the Yangtze River Yuezi River estuary sludge.</title>
        <authorList>
            <person name="Ruan L."/>
        </authorList>
    </citation>
    <scope>NUCLEOTIDE SEQUENCE [LARGE SCALE GENOMIC DNA]</scope>
    <source>
        <strain evidence="8">R-7</strain>
    </source>
</reference>
<evidence type="ECO:0000313" key="8">
    <source>
        <dbReference type="Proteomes" id="UP001230156"/>
    </source>
</evidence>
<evidence type="ECO:0000256" key="1">
    <source>
        <dbReference type="ARBA" id="ARBA00010876"/>
    </source>
</evidence>
<dbReference type="Gene3D" id="3.10.290.10">
    <property type="entry name" value="RNA-binding S4 domain"/>
    <property type="match status" value="1"/>
</dbReference>
<dbReference type="InterPro" id="IPR036986">
    <property type="entry name" value="S4_RNA-bd_sf"/>
</dbReference>
<comment type="caution">
    <text evidence="7">The sequence shown here is derived from an EMBL/GenBank/DDBJ whole genome shotgun (WGS) entry which is preliminary data.</text>
</comment>
<dbReference type="InterPro" id="IPR006145">
    <property type="entry name" value="PsdUridine_synth_RsuA/RluA"/>
</dbReference>
<evidence type="ECO:0000313" key="7">
    <source>
        <dbReference type="EMBL" id="MDQ7246548.1"/>
    </source>
</evidence>
<dbReference type="EC" id="5.4.99.-" evidence="5"/>
<dbReference type="PROSITE" id="PS01129">
    <property type="entry name" value="PSI_RLU"/>
    <property type="match status" value="1"/>
</dbReference>
<dbReference type="InterPro" id="IPR006224">
    <property type="entry name" value="PsdUridine_synth_RluA-like_CS"/>
</dbReference>
<dbReference type="Pfam" id="PF00849">
    <property type="entry name" value="PseudoU_synth_2"/>
    <property type="match status" value="1"/>
</dbReference>
<dbReference type="SMART" id="SM00363">
    <property type="entry name" value="S4"/>
    <property type="match status" value="1"/>
</dbReference>
<evidence type="ECO:0000259" key="6">
    <source>
        <dbReference type="SMART" id="SM00363"/>
    </source>
</evidence>
<dbReference type="Proteomes" id="UP001230156">
    <property type="component" value="Unassembled WGS sequence"/>
</dbReference>
<keyword evidence="2 5" id="KW-0413">Isomerase</keyword>
<evidence type="ECO:0000256" key="5">
    <source>
        <dbReference type="RuleBase" id="RU362028"/>
    </source>
</evidence>
<dbReference type="NCBIfam" id="TIGR00005">
    <property type="entry name" value="rluA_subfam"/>
    <property type="match status" value="1"/>
</dbReference>
<sequence length="328" mass="35290">MNDAPESTRLEIAIADTAGGERLDRALAIARPELSRSRIKALIEQGHLKLGGGTIMDPALRVKPGQVFTLEIPPAVAAQPQGQAIDLDIVYEDDDLIVIDKPAGMVVHPAPGNPDNTLVNALIAHCGDSLSGIGGERRPGIVHRIDKDTSGLIVAAKNDATHQALSAAFEKHDIERAYLALVWGVPSPTSGEITGNIGRHPVDRKRMAVVSRGGKPATTRYRVLKSFGLGAALVECRLLTGRTHQIRVHMTKLGHPLIGDPVYGKPTAARRGRLPRDARAAAEAFPRQALHATLLGFDHPRTGQHLVWRSESPEDFRRLERVLGAAVS</sequence>
<comment type="catalytic activity">
    <reaction evidence="5">
        <text>a uridine in RNA = a pseudouridine in RNA</text>
        <dbReference type="Rhea" id="RHEA:48348"/>
        <dbReference type="Rhea" id="RHEA-COMP:12068"/>
        <dbReference type="Rhea" id="RHEA-COMP:12069"/>
        <dbReference type="ChEBI" id="CHEBI:65314"/>
        <dbReference type="ChEBI" id="CHEBI:65315"/>
    </reaction>
</comment>
<dbReference type="CDD" id="cd02869">
    <property type="entry name" value="PseudoU_synth_RluA_like"/>
    <property type="match status" value="1"/>
</dbReference>
<dbReference type="InterPro" id="IPR002942">
    <property type="entry name" value="S4_RNA-bd"/>
</dbReference>
<dbReference type="RefSeq" id="WP_379953939.1">
    <property type="nucleotide sequence ID" value="NZ_JAUYVI010000001.1"/>
</dbReference>
<name>A0ABU0YIJ6_9PROT</name>
<comment type="function">
    <text evidence="5">Responsible for synthesis of pseudouridine from uracil.</text>
</comment>
<dbReference type="PANTHER" id="PTHR21600:SF44">
    <property type="entry name" value="RIBOSOMAL LARGE SUBUNIT PSEUDOURIDINE SYNTHASE D"/>
    <property type="match status" value="1"/>
</dbReference>
<dbReference type="PROSITE" id="PS50889">
    <property type="entry name" value="S4"/>
    <property type="match status" value="1"/>
</dbReference>